<evidence type="ECO:0000313" key="2">
    <source>
        <dbReference type="EMBL" id="ALR75824.1"/>
    </source>
</evidence>
<feature type="transmembrane region" description="Helical" evidence="1">
    <location>
        <begin position="6"/>
        <end position="30"/>
    </location>
</feature>
<proteinExistence type="predicted"/>
<dbReference type="KEGG" id="kle:AO703_05760"/>
<keyword evidence="1" id="KW-0812">Transmembrane</keyword>
<protein>
    <recommendedName>
        <fullName evidence="4">Inner membrane protein</fullName>
    </recommendedName>
</protein>
<dbReference type="RefSeq" id="WP_062740559.1">
    <property type="nucleotide sequence ID" value="NZ_CP012871.1"/>
</dbReference>
<dbReference type="AlphaFoldDB" id="A0A806X349"/>
<dbReference type="EMBL" id="CP012871">
    <property type="protein sequence ID" value="ALR75824.1"/>
    <property type="molecule type" value="Genomic_DNA"/>
</dbReference>
<sequence>MRSYVLMALVMLCLMAVMALIIPFIVAVKLLLFSAIECWLHNYRYALVFAVMSDFFTLNKTLRLVAAGAWCGFLISLPICWKMWRSITRYDPLDKYFK</sequence>
<evidence type="ECO:0000256" key="1">
    <source>
        <dbReference type="SAM" id="Phobius"/>
    </source>
</evidence>
<evidence type="ECO:0000313" key="3">
    <source>
        <dbReference type="Proteomes" id="UP000069162"/>
    </source>
</evidence>
<keyword evidence="1" id="KW-0472">Membrane</keyword>
<gene>
    <name evidence="2" type="ORF">AO703_05760</name>
</gene>
<name>A0A806X349_9ENTR</name>
<dbReference type="Proteomes" id="UP000069162">
    <property type="component" value="Chromosome"/>
</dbReference>
<accession>A0A806X349</accession>
<keyword evidence="1" id="KW-1133">Transmembrane helix</keyword>
<organism evidence="2 3">
    <name type="scientific">[Enterobacter] lignolyticus</name>
    <dbReference type="NCBI Taxonomy" id="1334193"/>
    <lineage>
        <taxon>Bacteria</taxon>
        <taxon>Pseudomonadati</taxon>
        <taxon>Pseudomonadota</taxon>
        <taxon>Gammaproteobacteria</taxon>
        <taxon>Enterobacterales</taxon>
        <taxon>Enterobacteriaceae</taxon>
        <taxon>Pluralibacter</taxon>
    </lineage>
</organism>
<reference evidence="3" key="1">
    <citation type="submission" date="2015-10" db="EMBL/GenBank/DDBJ databases">
        <title>Complete Genome Sequencing of Klebsiella sp. strain G5.</title>
        <authorList>
            <person name="Chan K.-G."/>
            <person name="Chen J.-W."/>
        </authorList>
    </citation>
    <scope>NUCLEOTIDE SEQUENCE [LARGE SCALE GENOMIC DNA]</scope>
    <source>
        <strain evidence="3">G5</strain>
    </source>
</reference>
<evidence type="ECO:0008006" key="4">
    <source>
        <dbReference type="Google" id="ProtNLM"/>
    </source>
</evidence>
<feature type="transmembrane region" description="Helical" evidence="1">
    <location>
        <begin position="64"/>
        <end position="81"/>
    </location>
</feature>